<evidence type="ECO:0000259" key="4">
    <source>
        <dbReference type="PROSITE" id="PS50111"/>
    </source>
</evidence>
<name>A0A841KLS2_9FIRM</name>
<evidence type="ECO:0000313" key="6">
    <source>
        <dbReference type="EMBL" id="MBB6214366.1"/>
    </source>
</evidence>
<organism evidence="6 7">
    <name type="scientific">Anaerosolibacter carboniphilus</name>
    <dbReference type="NCBI Taxonomy" id="1417629"/>
    <lineage>
        <taxon>Bacteria</taxon>
        <taxon>Bacillati</taxon>
        <taxon>Bacillota</taxon>
        <taxon>Clostridia</taxon>
        <taxon>Peptostreptococcales</taxon>
        <taxon>Thermotaleaceae</taxon>
        <taxon>Anaerosolibacter</taxon>
    </lineage>
</organism>
<dbReference type="SUPFAM" id="SSF58104">
    <property type="entry name" value="Methyl-accepting chemotaxis protein (MCP) signaling domain"/>
    <property type="match status" value="1"/>
</dbReference>
<dbReference type="Pfam" id="PF13682">
    <property type="entry name" value="CZB"/>
    <property type="match status" value="1"/>
</dbReference>
<dbReference type="PANTHER" id="PTHR32089:SF112">
    <property type="entry name" value="LYSOZYME-LIKE PROTEIN-RELATED"/>
    <property type="match status" value="1"/>
</dbReference>
<dbReference type="InterPro" id="IPR003660">
    <property type="entry name" value="HAMP_dom"/>
</dbReference>
<dbReference type="Gene3D" id="1.20.120.30">
    <property type="entry name" value="Aspartate receptor, ligand-binding domain"/>
    <property type="match status" value="1"/>
</dbReference>
<proteinExistence type="inferred from homology"/>
<dbReference type="Gene3D" id="6.10.340.10">
    <property type="match status" value="1"/>
</dbReference>
<evidence type="ECO:0000256" key="3">
    <source>
        <dbReference type="PROSITE-ProRule" id="PRU00284"/>
    </source>
</evidence>
<dbReference type="Pfam" id="PF00672">
    <property type="entry name" value="HAMP"/>
    <property type="match status" value="1"/>
</dbReference>
<evidence type="ECO:0000259" key="5">
    <source>
        <dbReference type="PROSITE" id="PS50885"/>
    </source>
</evidence>
<dbReference type="PROSITE" id="PS50885">
    <property type="entry name" value="HAMP"/>
    <property type="match status" value="1"/>
</dbReference>
<protein>
    <submittedName>
        <fullName evidence="6">Methyl-accepting chemotaxis protein</fullName>
    </submittedName>
</protein>
<dbReference type="Pfam" id="PF00015">
    <property type="entry name" value="MCPsignal"/>
    <property type="match status" value="1"/>
</dbReference>
<comment type="caution">
    <text evidence="6">The sequence shown here is derived from an EMBL/GenBank/DDBJ whole genome shotgun (WGS) entry which is preliminary data.</text>
</comment>
<dbReference type="InterPro" id="IPR004089">
    <property type="entry name" value="MCPsignal_dom"/>
</dbReference>
<dbReference type="AlphaFoldDB" id="A0A841KLS2"/>
<dbReference type="PANTHER" id="PTHR32089">
    <property type="entry name" value="METHYL-ACCEPTING CHEMOTAXIS PROTEIN MCPB"/>
    <property type="match status" value="1"/>
</dbReference>
<feature type="domain" description="Methyl-accepting transducer" evidence="4">
    <location>
        <begin position="276"/>
        <end position="533"/>
    </location>
</feature>
<dbReference type="EMBL" id="JACHEN010000002">
    <property type="protein sequence ID" value="MBB6214366.1"/>
    <property type="molecule type" value="Genomic_DNA"/>
</dbReference>
<dbReference type="RefSeq" id="WP_184307736.1">
    <property type="nucleotide sequence ID" value="NZ_JACHEN010000002.1"/>
</dbReference>
<dbReference type="Gene3D" id="1.10.287.950">
    <property type="entry name" value="Methyl-accepting chemotaxis protein"/>
    <property type="match status" value="1"/>
</dbReference>
<sequence>MSLSKKISLGCVLLIIISVILAYANNQALNGLIAHVDATRQDTEKGMFVDGIILNHYSWANDLNLTLHTHEAFTGELNYKKCPLGKWMESEEVKNMKDENIIAILKKLEQPHMRLHNSAKDIHSYIQAGYPESTLKVYMDTTVPSLKEVKSNLEELKKYYNAQSKASIIGIEAKTKANRTSNFILSFLAVVAGLIVTIYITNETVKPIKATVVYAKSIANGDLSVNINKKFLSRKDEVGLLITAFYDMANNMKFLIQNIQTATYKSQTASEMIVTSADEISLSSTEIAHAIQEIAIGATNQAQEANESLYVTSVLAEKIEEVSKETQLTIENAGSMKEKNEFGIKTILDLKDKFKRNTEVSLEVSTNLQELAAKSHSIDQIVTTINGLAEQTNLLALNAAIEAARAGESGRGFAVVADEVRKLAEQSAAATREIQAIIQDFRNVIKNTETTMDNTNHIVHAANLSLEDTSTAFYEIKLSSDHLINQIDALGKFVKDIDASMNQVTMNIENISAITQQSAASIQQVSGSTEEQTASIEEAAASIQELDNMIKSLSDSVKVFRV</sequence>
<dbReference type="GO" id="GO:0016020">
    <property type="term" value="C:membrane"/>
    <property type="evidence" value="ECO:0007669"/>
    <property type="project" value="InterPro"/>
</dbReference>
<keyword evidence="7" id="KW-1185">Reference proteome</keyword>
<dbReference type="CDD" id="cd06225">
    <property type="entry name" value="HAMP"/>
    <property type="match status" value="1"/>
</dbReference>
<dbReference type="Proteomes" id="UP000579281">
    <property type="component" value="Unassembled WGS sequence"/>
</dbReference>
<dbReference type="GO" id="GO:0007165">
    <property type="term" value="P:signal transduction"/>
    <property type="evidence" value="ECO:0007669"/>
    <property type="project" value="UniProtKB-KW"/>
</dbReference>
<evidence type="ECO:0000256" key="1">
    <source>
        <dbReference type="ARBA" id="ARBA00023224"/>
    </source>
</evidence>
<evidence type="ECO:0000256" key="2">
    <source>
        <dbReference type="ARBA" id="ARBA00029447"/>
    </source>
</evidence>
<dbReference type="InterPro" id="IPR025991">
    <property type="entry name" value="Chemoreceptor_zinc-bind_dom"/>
</dbReference>
<comment type="similarity">
    <text evidence="2">Belongs to the methyl-accepting chemotaxis (MCP) protein family.</text>
</comment>
<dbReference type="PROSITE" id="PS50111">
    <property type="entry name" value="CHEMOTAXIS_TRANSDUC_2"/>
    <property type="match status" value="1"/>
</dbReference>
<dbReference type="SMART" id="SM00283">
    <property type="entry name" value="MA"/>
    <property type="match status" value="1"/>
</dbReference>
<accession>A0A841KLS2</accession>
<keyword evidence="1 3" id="KW-0807">Transducer</keyword>
<reference evidence="6 7" key="1">
    <citation type="submission" date="2020-08" db="EMBL/GenBank/DDBJ databases">
        <title>Genomic Encyclopedia of Type Strains, Phase IV (KMG-IV): sequencing the most valuable type-strain genomes for metagenomic binning, comparative biology and taxonomic classification.</title>
        <authorList>
            <person name="Goeker M."/>
        </authorList>
    </citation>
    <scope>NUCLEOTIDE SEQUENCE [LARGE SCALE GENOMIC DNA]</scope>
    <source>
        <strain evidence="6 7">DSM 103526</strain>
    </source>
</reference>
<feature type="domain" description="HAMP" evidence="5">
    <location>
        <begin position="202"/>
        <end position="257"/>
    </location>
</feature>
<gene>
    <name evidence="6" type="ORF">HNQ80_000446</name>
</gene>
<dbReference type="SMART" id="SM00304">
    <property type="entry name" value="HAMP"/>
    <property type="match status" value="1"/>
</dbReference>
<evidence type="ECO:0000313" key="7">
    <source>
        <dbReference type="Proteomes" id="UP000579281"/>
    </source>
</evidence>